<sequence length="393" mass="43006">MTAGRILILSVDRDDDIGYKAGVTSPVVGREACLDAATRLGIADPEDSDTNAIFQAVKTYDELKGKGEDVEVAVIGGNHMNMLEGDRRIAELLEDLVAQTGVEKCVLISDGAEDEFVLPIIQSYLKVSGVVRVVIKQLPNIEGTYYIIKKLFNDPKIARSVLVPIALAMILYVAASLLSPEIPAMLVVIGIIGVYLLIKGFDLDEYVGYIYYGFVDSFHKGRISFVAYAIAGILTLCGVIAGLMSIVTYYPVTGDPGLLYNVMTFLYGAVIWVVVGGLVAVAGKIADCVQNERAALARMFVVPFFIVALGMIVYGAVIYFLSISPIEPFPFTTTEGVVAIILLTLAGLIVAFTGIYYRPLVQRYVLAWIDRKMRQDKEEEEKTHAPVYKKIKY</sequence>
<evidence type="ECO:0000256" key="1">
    <source>
        <dbReference type="SAM" id="Phobius"/>
    </source>
</evidence>
<dbReference type="PANTHER" id="PTHR38815">
    <property type="entry name" value="HYPOTHETICAL MEMBRANE PROTEIN, CONSERVED, DUF373 FAMILY"/>
    <property type="match status" value="1"/>
</dbReference>
<feature type="transmembrane region" description="Helical" evidence="1">
    <location>
        <begin position="258"/>
        <end position="283"/>
    </location>
</feature>
<evidence type="ECO:0000313" key="2">
    <source>
        <dbReference type="EMBL" id="MDV0444189.1"/>
    </source>
</evidence>
<gene>
    <name evidence="2" type="ORF">McpCs1_15860</name>
</gene>
<feature type="transmembrane region" description="Helical" evidence="1">
    <location>
        <begin position="295"/>
        <end position="321"/>
    </location>
</feature>
<evidence type="ECO:0000313" key="3">
    <source>
        <dbReference type="Proteomes" id="UP001283212"/>
    </source>
</evidence>
<dbReference type="AlphaFoldDB" id="A0AAE4MGX0"/>
<name>A0AAE4MGX0_9EURY</name>
<dbReference type="Proteomes" id="UP001283212">
    <property type="component" value="Unassembled WGS sequence"/>
</dbReference>
<accession>A0AAE4MGX0</accession>
<reference evidence="2 3" key="1">
    <citation type="submission" date="2023-06" db="EMBL/GenBank/DDBJ databases">
        <title>Genome sequence of Methancorpusculaceae sp. Cs1.</title>
        <authorList>
            <person name="Protasov E."/>
            <person name="Platt K."/>
            <person name="Poehlein A."/>
            <person name="Daniel R."/>
            <person name="Brune A."/>
        </authorList>
    </citation>
    <scope>NUCLEOTIDE SEQUENCE [LARGE SCALE GENOMIC DNA]</scope>
    <source>
        <strain evidence="2 3">Cs1</strain>
    </source>
</reference>
<dbReference type="InterPro" id="IPR007254">
    <property type="entry name" value="DUF373"/>
</dbReference>
<dbReference type="Pfam" id="PF04123">
    <property type="entry name" value="DUF373"/>
    <property type="match status" value="1"/>
</dbReference>
<comment type="caution">
    <text evidence="2">The sequence shown here is derived from an EMBL/GenBank/DDBJ whole genome shotgun (WGS) entry which is preliminary data.</text>
</comment>
<evidence type="ECO:0008006" key="4">
    <source>
        <dbReference type="Google" id="ProtNLM"/>
    </source>
</evidence>
<keyword evidence="1" id="KW-1133">Transmembrane helix</keyword>
<feature type="transmembrane region" description="Helical" evidence="1">
    <location>
        <begin position="181"/>
        <end position="198"/>
    </location>
</feature>
<feature type="transmembrane region" description="Helical" evidence="1">
    <location>
        <begin position="157"/>
        <end position="175"/>
    </location>
</feature>
<feature type="transmembrane region" description="Helical" evidence="1">
    <location>
        <begin position="336"/>
        <end position="357"/>
    </location>
</feature>
<dbReference type="PANTHER" id="PTHR38815:SF1">
    <property type="entry name" value="DUF373 FAMILY PROTEIN"/>
    <property type="match status" value="1"/>
</dbReference>
<protein>
    <recommendedName>
        <fullName evidence="4">DUF373 family protein</fullName>
    </recommendedName>
</protein>
<feature type="transmembrane region" description="Helical" evidence="1">
    <location>
        <begin position="225"/>
        <end position="252"/>
    </location>
</feature>
<proteinExistence type="predicted"/>
<keyword evidence="1" id="KW-0812">Transmembrane</keyword>
<keyword evidence="3" id="KW-1185">Reference proteome</keyword>
<dbReference type="EMBL" id="JAWDKB010000006">
    <property type="protein sequence ID" value="MDV0444189.1"/>
    <property type="molecule type" value="Genomic_DNA"/>
</dbReference>
<organism evidence="2 3">
    <name type="scientific">Methanorbis rubei</name>
    <dbReference type="NCBI Taxonomy" id="3028300"/>
    <lineage>
        <taxon>Archaea</taxon>
        <taxon>Methanobacteriati</taxon>
        <taxon>Methanobacteriota</taxon>
        <taxon>Stenosarchaea group</taxon>
        <taxon>Methanomicrobia</taxon>
        <taxon>Methanomicrobiales</taxon>
        <taxon>Methanocorpusculaceae</taxon>
        <taxon>Methanorbis</taxon>
    </lineage>
</organism>
<dbReference type="RefSeq" id="WP_338096689.1">
    <property type="nucleotide sequence ID" value="NZ_JAWDKB010000006.1"/>
</dbReference>
<keyword evidence="1" id="KW-0472">Membrane</keyword>